<dbReference type="Pfam" id="PF10188">
    <property type="entry name" value="Oscp1"/>
    <property type="match status" value="1"/>
</dbReference>
<dbReference type="PANTHER" id="PTHR21439">
    <property type="entry name" value="OXIDORED-NITRO DOMAIN-CONTAINING PROTEIN"/>
    <property type="match status" value="1"/>
</dbReference>
<protein>
    <submittedName>
        <fullName evidence="1">Uncharacterized protein</fullName>
    </submittedName>
</protein>
<dbReference type="AlphaFoldDB" id="A0AAD8DNN5"/>
<organism evidence="1 2">
    <name type="scientific">Mythimna separata</name>
    <name type="common">Oriental armyworm</name>
    <name type="synonym">Pseudaletia separata</name>
    <dbReference type="NCBI Taxonomy" id="271217"/>
    <lineage>
        <taxon>Eukaryota</taxon>
        <taxon>Metazoa</taxon>
        <taxon>Ecdysozoa</taxon>
        <taxon>Arthropoda</taxon>
        <taxon>Hexapoda</taxon>
        <taxon>Insecta</taxon>
        <taxon>Pterygota</taxon>
        <taxon>Neoptera</taxon>
        <taxon>Endopterygota</taxon>
        <taxon>Lepidoptera</taxon>
        <taxon>Glossata</taxon>
        <taxon>Ditrysia</taxon>
        <taxon>Noctuoidea</taxon>
        <taxon>Noctuidae</taxon>
        <taxon>Noctuinae</taxon>
        <taxon>Hadenini</taxon>
        <taxon>Mythimna</taxon>
    </lineage>
</organism>
<dbReference type="EMBL" id="JARGEI010000021">
    <property type="protein sequence ID" value="KAJ8712221.1"/>
    <property type="molecule type" value="Genomic_DNA"/>
</dbReference>
<accession>A0AAD8DNN5</accession>
<dbReference type="Proteomes" id="UP001231518">
    <property type="component" value="Chromosome 17"/>
</dbReference>
<reference evidence="1" key="1">
    <citation type="submission" date="2023-03" db="EMBL/GenBank/DDBJ databases">
        <title>Chromosome-level genomes of two armyworms, Mythimna separata and Mythimna loreyi, provide insights into the biosynthesis and reception of sex pheromones.</title>
        <authorList>
            <person name="Zhao H."/>
        </authorList>
    </citation>
    <scope>NUCLEOTIDE SEQUENCE</scope>
    <source>
        <strain evidence="1">BeijingLab</strain>
        <tissue evidence="1">Pupa</tissue>
    </source>
</reference>
<keyword evidence="2" id="KW-1185">Reference proteome</keyword>
<proteinExistence type="predicted"/>
<dbReference type="GO" id="GO:0005737">
    <property type="term" value="C:cytoplasm"/>
    <property type="evidence" value="ECO:0007669"/>
    <property type="project" value="TreeGrafter"/>
</dbReference>
<name>A0AAD8DNN5_MYTSE</name>
<evidence type="ECO:0000313" key="1">
    <source>
        <dbReference type="EMBL" id="KAJ8712221.1"/>
    </source>
</evidence>
<evidence type="ECO:0000313" key="2">
    <source>
        <dbReference type="Proteomes" id="UP001231518"/>
    </source>
</evidence>
<dbReference type="GO" id="GO:0005886">
    <property type="term" value="C:plasma membrane"/>
    <property type="evidence" value="ECO:0007669"/>
    <property type="project" value="TreeGrafter"/>
</dbReference>
<gene>
    <name evidence="1" type="ORF">PYW07_005063</name>
</gene>
<comment type="caution">
    <text evidence="1">The sequence shown here is derived from an EMBL/GenBank/DDBJ whole genome shotgun (WGS) entry which is preliminary data.</text>
</comment>
<dbReference type="PANTHER" id="PTHR21439:SF0">
    <property type="entry name" value="PROTEIN OSCP1"/>
    <property type="match status" value="1"/>
</dbReference>
<sequence length="318" mass="36471">MDVTESSAVKMSHFATPFLAVNLGCEMIFVIDQRLKAQNISQDKSEKVLTDVTTVLLHPKLLDELFTPQPVAAHALIKQLLQDISTSSIMKLDDYSMSKLWDLMTMIFKWQLSVATNQSIFDITRRHLRSVAMLMPQFFPKCIIEQVMRRFESLSHQFTDDDYKCLNNTLLIWFSEFHTKISVLMRLGLQRKDGTLNLPSTISTNLLHNLGENIYKYDNKKNPIEEFENRCADTNEINCLLSSIEKTNSKNKVELQLPIEFGTTSSKKKTLEITTDIQFETIDTSFKIKNTDLTFIPDIPKSPQEDLLEMLGTIGDSM</sequence>
<dbReference type="InterPro" id="IPR019332">
    <property type="entry name" value="OSCP1"/>
</dbReference>